<keyword evidence="3" id="KW-1185">Reference proteome</keyword>
<gene>
    <name evidence="1" type="ORF">GBK04_28115</name>
    <name evidence="2" type="ORF">GBK04_28320</name>
</gene>
<reference evidence="1 3" key="1">
    <citation type="submission" date="2019-10" db="EMBL/GenBank/DDBJ databases">
        <title>Draft Genome Sequence of Cytophagaceae sp. SJW1-29.</title>
        <authorList>
            <person name="Choi A."/>
        </authorList>
    </citation>
    <scope>NUCLEOTIDE SEQUENCE [LARGE SCALE GENOMIC DNA]</scope>
    <source>
        <strain evidence="1 3">SJW1-29</strain>
    </source>
</reference>
<dbReference type="RefSeq" id="WP_152765636.1">
    <property type="nucleotide sequence ID" value="NZ_WHLY01000002.1"/>
</dbReference>
<organism evidence="1 3">
    <name type="scientific">Salmonirosea aquatica</name>
    <dbReference type="NCBI Taxonomy" id="2654236"/>
    <lineage>
        <taxon>Bacteria</taxon>
        <taxon>Pseudomonadati</taxon>
        <taxon>Bacteroidota</taxon>
        <taxon>Cytophagia</taxon>
        <taxon>Cytophagales</taxon>
        <taxon>Spirosomataceae</taxon>
        <taxon>Salmonirosea</taxon>
    </lineage>
</organism>
<sequence length="92" mass="10578">MATLKQVYSEAPNWAKKAVKKALKERRGITDQGFYHLMNGKGKFTVEDFRTIYDSSCIGFHHETGFFFDYEAAKERDVTEDAQTAEVFGMKL</sequence>
<dbReference type="EMBL" id="WHLY01000002">
    <property type="protein sequence ID" value="MPR37094.1"/>
    <property type="molecule type" value="Genomic_DNA"/>
</dbReference>
<evidence type="ECO:0000313" key="2">
    <source>
        <dbReference type="EMBL" id="MPR37134.1"/>
    </source>
</evidence>
<accession>A0A7C9BLW1</accession>
<protein>
    <submittedName>
        <fullName evidence="1">Uncharacterized protein</fullName>
    </submittedName>
</protein>
<proteinExistence type="predicted"/>
<name>A0A7C9BLW1_9BACT</name>
<dbReference type="Proteomes" id="UP000479293">
    <property type="component" value="Unassembled WGS sequence"/>
</dbReference>
<comment type="caution">
    <text evidence="1">The sequence shown here is derived from an EMBL/GenBank/DDBJ whole genome shotgun (WGS) entry which is preliminary data.</text>
</comment>
<dbReference type="AlphaFoldDB" id="A0A7C9BLW1"/>
<dbReference type="EMBL" id="WHLY01000002">
    <property type="protein sequence ID" value="MPR37134.1"/>
    <property type="molecule type" value="Genomic_DNA"/>
</dbReference>
<evidence type="ECO:0000313" key="3">
    <source>
        <dbReference type="Proteomes" id="UP000479293"/>
    </source>
</evidence>
<evidence type="ECO:0000313" key="1">
    <source>
        <dbReference type="EMBL" id="MPR37094.1"/>
    </source>
</evidence>